<evidence type="ECO:0000256" key="2">
    <source>
        <dbReference type="ARBA" id="ARBA00008725"/>
    </source>
</evidence>
<comment type="function">
    <text evidence="1 7">Part of the ABC transporter complex PstSACB involved in phosphate import.</text>
</comment>
<evidence type="ECO:0000259" key="9">
    <source>
        <dbReference type="Pfam" id="PF12849"/>
    </source>
</evidence>
<keyword evidence="5 7" id="KW-0813">Transport</keyword>
<dbReference type="Proteomes" id="UP000516349">
    <property type="component" value="Chromosome"/>
</dbReference>
<dbReference type="EMBL" id="CP060244">
    <property type="protein sequence ID" value="QNT77468.1"/>
    <property type="molecule type" value="Genomic_DNA"/>
</dbReference>
<evidence type="ECO:0000256" key="1">
    <source>
        <dbReference type="ARBA" id="ARBA00002841"/>
    </source>
</evidence>
<comment type="subunit">
    <text evidence="3 7">The complex is composed of two ATP-binding proteins (PstB), two transmembrane proteins (PstC and PstA) and a solute-binding protein (PstS).</text>
</comment>
<gene>
    <name evidence="10" type="primary">pstS</name>
    <name evidence="10" type="ORF">JGUZn3_02100</name>
</gene>
<dbReference type="RefSeq" id="WP_238996848.1">
    <property type="nucleotide sequence ID" value="NZ_CP060244.1"/>
</dbReference>
<keyword evidence="8" id="KW-0732">Signal</keyword>
<dbReference type="InterPro" id="IPR024370">
    <property type="entry name" value="PBP_domain"/>
</dbReference>
<evidence type="ECO:0000313" key="10">
    <source>
        <dbReference type="EMBL" id="QNT77468.1"/>
    </source>
</evidence>
<dbReference type="Pfam" id="PF12849">
    <property type="entry name" value="PBP_like_2"/>
    <property type="match status" value="1"/>
</dbReference>
<accession>A0A7H1NNV8</accession>
<feature type="domain" description="PBP" evidence="9">
    <location>
        <begin position="22"/>
        <end position="294"/>
    </location>
</feature>
<dbReference type="InterPro" id="IPR005673">
    <property type="entry name" value="ABC_phos-bd_PstS"/>
</dbReference>
<dbReference type="CDD" id="cd13565">
    <property type="entry name" value="PBP2_PstS"/>
    <property type="match status" value="1"/>
</dbReference>
<evidence type="ECO:0000256" key="7">
    <source>
        <dbReference type="PIRNR" id="PIRNR002756"/>
    </source>
</evidence>
<dbReference type="Gene3D" id="3.40.190.10">
    <property type="entry name" value="Periplasmic binding protein-like II"/>
    <property type="match status" value="2"/>
</dbReference>
<keyword evidence="11" id="KW-1185">Reference proteome</keyword>
<dbReference type="SUPFAM" id="SSF53850">
    <property type="entry name" value="Periplasmic binding protein-like II"/>
    <property type="match status" value="1"/>
</dbReference>
<feature type="chain" id="PRO_5029002179" description="Phosphate-binding protein PstS" evidence="8">
    <location>
        <begin position="25"/>
        <end position="345"/>
    </location>
</feature>
<keyword evidence="6 7" id="KW-0592">Phosphate transport</keyword>
<sequence>MRHFFLSVPVMGFTFLALSFSAHAQQDTTITGVGSSFAAPIYQRWAASSQSQTHIKLNYQALGSSAGQNQIMNHTVDFGASDVPLPPNKLEYNHLLQFPTILGGIVPVVNIPNLKSGELHLTGEILANIFLGQITYWDDPTIQNINPHLKMPHLEVAPVHRADGSGTTFIFTSYLARHSKEWVKNAGAGTSITWPSGTGAKGNNGVASVVKNTEGSIGYVEYAYAHENALTTPALKNRTGRFIEPNENSFAKAASSAHWEKAQNYEVDLLDTEGEEAWPILSGTYVLLSKENKNNLPVVQFFSWAFDHGNPTAQSLFYIPLPNTVKNTIRTTVWNHAVSPSSSTP</sequence>
<evidence type="ECO:0000256" key="8">
    <source>
        <dbReference type="SAM" id="SignalP"/>
    </source>
</evidence>
<dbReference type="PANTHER" id="PTHR42996:SF1">
    <property type="entry name" value="PHOSPHATE-BINDING PROTEIN PSTS"/>
    <property type="match status" value="1"/>
</dbReference>
<feature type="signal peptide" evidence="8">
    <location>
        <begin position="1"/>
        <end position="24"/>
    </location>
</feature>
<evidence type="ECO:0000256" key="3">
    <source>
        <dbReference type="ARBA" id="ARBA00011529"/>
    </source>
</evidence>
<dbReference type="NCBIfam" id="NF008171">
    <property type="entry name" value="PRK10918.1"/>
    <property type="match status" value="1"/>
</dbReference>
<evidence type="ECO:0000256" key="6">
    <source>
        <dbReference type="ARBA" id="ARBA00022592"/>
    </source>
</evidence>
<dbReference type="NCBIfam" id="TIGR00975">
    <property type="entry name" value="3a0107s03"/>
    <property type="match status" value="1"/>
</dbReference>
<dbReference type="GO" id="GO:0042301">
    <property type="term" value="F:phosphate ion binding"/>
    <property type="evidence" value="ECO:0007669"/>
    <property type="project" value="InterPro"/>
</dbReference>
<comment type="similarity">
    <text evidence="2 7">Belongs to the PstS family.</text>
</comment>
<dbReference type="PIRSF" id="PIRSF002756">
    <property type="entry name" value="PstS"/>
    <property type="match status" value="1"/>
</dbReference>
<dbReference type="GO" id="GO:0035435">
    <property type="term" value="P:phosphate ion transmembrane transport"/>
    <property type="evidence" value="ECO:0007669"/>
    <property type="project" value="InterPro"/>
</dbReference>
<dbReference type="KEGG" id="ebla:JGUZn3_02100"/>
<protein>
    <recommendedName>
        <fullName evidence="4 7">Phosphate-binding protein PstS</fullName>
    </recommendedName>
</protein>
<reference evidence="10 11" key="1">
    <citation type="submission" date="2020-08" db="EMBL/GenBank/DDBJ databases">
        <title>Complete genome sequence of Entomobacter blattae G55GP.</title>
        <authorList>
            <person name="Poehlein A."/>
            <person name="Guzman J."/>
            <person name="Daniel R."/>
            <person name="Vilcinskas A."/>
        </authorList>
    </citation>
    <scope>NUCLEOTIDE SEQUENCE [LARGE SCALE GENOMIC DNA]</scope>
    <source>
        <strain evidence="10 11">G55GP</strain>
    </source>
</reference>
<name>A0A7H1NNV8_9PROT</name>
<dbReference type="InterPro" id="IPR050962">
    <property type="entry name" value="Phosphate-bind_PstS"/>
</dbReference>
<evidence type="ECO:0000256" key="4">
    <source>
        <dbReference type="ARBA" id="ARBA00021889"/>
    </source>
</evidence>
<evidence type="ECO:0000313" key="11">
    <source>
        <dbReference type="Proteomes" id="UP000516349"/>
    </source>
</evidence>
<proteinExistence type="inferred from homology"/>
<dbReference type="PANTHER" id="PTHR42996">
    <property type="entry name" value="PHOSPHATE-BINDING PROTEIN PSTS"/>
    <property type="match status" value="1"/>
</dbReference>
<evidence type="ECO:0000256" key="5">
    <source>
        <dbReference type="ARBA" id="ARBA00022448"/>
    </source>
</evidence>
<dbReference type="AlphaFoldDB" id="A0A7H1NNV8"/>
<organism evidence="10 11">
    <name type="scientific">Entomobacter blattae</name>
    <dbReference type="NCBI Taxonomy" id="2762277"/>
    <lineage>
        <taxon>Bacteria</taxon>
        <taxon>Pseudomonadati</taxon>
        <taxon>Pseudomonadota</taxon>
        <taxon>Alphaproteobacteria</taxon>
        <taxon>Acetobacterales</taxon>
        <taxon>Acetobacteraceae</taxon>
        <taxon>Entomobacter</taxon>
    </lineage>
</organism>
<dbReference type="GO" id="GO:0043190">
    <property type="term" value="C:ATP-binding cassette (ABC) transporter complex"/>
    <property type="evidence" value="ECO:0007669"/>
    <property type="project" value="InterPro"/>
</dbReference>